<feature type="domain" description="DUF4062" evidence="1">
    <location>
        <begin position="28"/>
        <end position="115"/>
    </location>
</feature>
<dbReference type="AlphaFoldDB" id="A0A3M7T870"/>
<evidence type="ECO:0000313" key="3">
    <source>
        <dbReference type="Proteomes" id="UP000276133"/>
    </source>
</evidence>
<dbReference type="PANTHER" id="PTHR19871:SF14">
    <property type="entry name" value="DUF4062 DOMAIN-CONTAINING PROTEIN"/>
    <property type="match status" value="1"/>
</dbReference>
<accession>A0A3M7T870</accession>
<reference evidence="2 3" key="1">
    <citation type="journal article" date="2018" name="Sci. Rep.">
        <title>Genomic signatures of local adaptation to the degree of environmental predictability in rotifers.</title>
        <authorList>
            <person name="Franch-Gras L."/>
            <person name="Hahn C."/>
            <person name="Garcia-Roger E.M."/>
            <person name="Carmona M.J."/>
            <person name="Serra M."/>
            <person name="Gomez A."/>
        </authorList>
    </citation>
    <scope>NUCLEOTIDE SEQUENCE [LARGE SCALE GENOMIC DNA]</scope>
    <source>
        <strain evidence="2">HYR1</strain>
    </source>
</reference>
<dbReference type="STRING" id="10195.A0A3M7T870"/>
<dbReference type="EMBL" id="REGN01000147">
    <property type="protein sequence ID" value="RNA44129.1"/>
    <property type="molecule type" value="Genomic_DNA"/>
</dbReference>
<evidence type="ECO:0000259" key="1">
    <source>
        <dbReference type="Pfam" id="PF13271"/>
    </source>
</evidence>
<dbReference type="InterPro" id="IPR025139">
    <property type="entry name" value="DUF4062"/>
</dbReference>
<proteinExistence type="predicted"/>
<gene>
    <name evidence="2" type="ORF">BpHYR1_007245</name>
</gene>
<evidence type="ECO:0000313" key="2">
    <source>
        <dbReference type="EMBL" id="RNA44129.1"/>
    </source>
</evidence>
<dbReference type="PANTHER" id="PTHR19871">
    <property type="entry name" value="BETA TRANSDUCIN-RELATED PROTEIN"/>
    <property type="match status" value="1"/>
</dbReference>
<dbReference type="InterPro" id="IPR052752">
    <property type="entry name" value="NACHT-WD_repeat"/>
</dbReference>
<name>A0A3M7T870_BRAPC</name>
<keyword evidence="3" id="KW-1185">Reference proteome</keyword>
<protein>
    <submittedName>
        <fullName evidence="2">NACHT and WD repeat domain-containing 2</fullName>
    </submittedName>
</protein>
<comment type="caution">
    <text evidence="2">The sequence shown here is derived from an EMBL/GenBank/DDBJ whole genome shotgun (WGS) entry which is preliminary data.</text>
</comment>
<dbReference type="Pfam" id="PF13271">
    <property type="entry name" value="DUF4062"/>
    <property type="match status" value="1"/>
</dbReference>
<dbReference type="Proteomes" id="UP000276133">
    <property type="component" value="Unassembled WGS sequence"/>
</dbReference>
<sequence length="424" mass="49737">MSLDLKTTIEILKGKYDNVPDLRKKNVRIFLSSTFTDTNSERDYLIEKIYPKLKDYCRVNYDIDFQAVDMRWGIPSDAYEYHGTTELCLKEILNCKKVSVGPNFVTIIGQKYGLRPLPTKILSDEFEMIVSQIEPEDILSIHFEPEANVVFKLDDIVLACYRLDTNQVPSVHRLLPISKIVPTYLSNEPKVREHSQIFWEKLKNKLSILLRILADRAFNKKLIDKFQRDRYFISITEKEILSGIMQDNDPDSNCLCFFRNIENLEQNLDDQSIGRFTDVIKNNDKKELDLDAKKLLTLLIDEKISSKLNSKNIEKFNVKWSNNKIENLEAYLESFGSAFYRQIIRLVDKAVERTRNEEKWLNEIYFELGLTNKKDFDLNNVDQKEKDLISEFKNFVTEISHHAIEYSEIVGKFFGREHLTVKVI</sequence>
<organism evidence="2 3">
    <name type="scientific">Brachionus plicatilis</name>
    <name type="common">Marine rotifer</name>
    <name type="synonym">Brachionus muelleri</name>
    <dbReference type="NCBI Taxonomy" id="10195"/>
    <lineage>
        <taxon>Eukaryota</taxon>
        <taxon>Metazoa</taxon>
        <taxon>Spiralia</taxon>
        <taxon>Gnathifera</taxon>
        <taxon>Rotifera</taxon>
        <taxon>Eurotatoria</taxon>
        <taxon>Monogononta</taxon>
        <taxon>Pseudotrocha</taxon>
        <taxon>Ploima</taxon>
        <taxon>Brachionidae</taxon>
        <taxon>Brachionus</taxon>
    </lineage>
</organism>
<dbReference type="OrthoDB" id="2325716at2759"/>